<dbReference type="GO" id="GO:0006629">
    <property type="term" value="P:lipid metabolic process"/>
    <property type="evidence" value="ECO:0007669"/>
    <property type="project" value="InterPro"/>
</dbReference>
<evidence type="ECO:0000259" key="2">
    <source>
        <dbReference type="Pfam" id="PF01764"/>
    </source>
</evidence>
<dbReference type="InterPro" id="IPR029058">
    <property type="entry name" value="AB_hydrolase_fold"/>
</dbReference>
<accession>A0A4P9XP06</accession>
<keyword evidence="1" id="KW-0732">Signal</keyword>
<evidence type="ECO:0000313" key="3">
    <source>
        <dbReference type="EMBL" id="RKP07737.1"/>
    </source>
</evidence>
<feature type="domain" description="Fungal lipase-type" evidence="2">
    <location>
        <begin position="168"/>
        <end position="305"/>
    </location>
</feature>
<dbReference type="AlphaFoldDB" id="A0A4P9XP06"/>
<gene>
    <name evidence="3" type="ORF">THASP1DRAFT_24153</name>
</gene>
<name>A0A4P9XP06_9FUNG</name>
<dbReference type="PANTHER" id="PTHR45908">
    <property type="entry name" value="PROTEIN CBG11750-RELATED"/>
    <property type="match status" value="1"/>
</dbReference>
<dbReference type="InterPro" id="IPR002921">
    <property type="entry name" value="Fungal_lipase-type"/>
</dbReference>
<evidence type="ECO:0000256" key="1">
    <source>
        <dbReference type="SAM" id="SignalP"/>
    </source>
</evidence>
<dbReference type="CDD" id="cd00519">
    <property type="entry name" value="Lipase_3"/>
    <property type="match status" value="1"/>
</dbReference>
<proteinExistence type="predicted"/>
<dbReference type="EMBL" id="KZ992678">
    <property type="protein sequence ID" value="RKP07737.1"/>
    <property type="molecule type" value="Genomic_DNA"/>
</dbReference>
<keyword evidence="4" id="KW-1185">Reference proteome</keyword>
<dbReference type="SUPFAM" id="SSF53474">
    <property type="entry name" value="alpha/beta-Hydrolases"/>
    <property type="match status" value="1"/>
</dbReference>
<feature type="signal peptide" evidence="1">
    <location>
        <begin position="1"/>
        <end position="16"/>
    </location>
</feature>
<protein>
    <submittedName>
        <fullName evidence="3">Alpha/Beta hydrolase protein</fullName>
    </submittedName>
</protein>
<evidence type="ECO:0000313" key="4">
    <source>
        <dbReference type="Proteomes" id="UP000271241"/>
    </source>
</evidence>
<dbReference type="Gene3D" id="3.40.50.1820">
    <property type="entry name" value="alpha/beta hydrolase"/>
    <property type="match status" value="1"/>
</dbReference>
<dbReference type="Pfam" id="PF01764">
    <property type="entry name" value="Lipase_3"/>
    <property type="match status" value="1"/>
</dbReference>
<organism evidence="3 4">
    <name type="scientific">Thamnocephalis sphaerospora</name>
    <dbReference type="NCBI Taxonomy" id="78915"/>
    <lineage>
        <taxon>Eukaryota</taxon>
        <taxon>Fungi</taxon>
        <taxon>Fungi incertae sedis</taxon>
        <taxon>Zoopagomycota</taxon>
        <taxon>Zoopagomycotina</taxon>
        <taxon>Zoopagomycetes</taxon>
        <taxon>Zoopagales</taxon>
        <taxon>Sigmoideomycetaceae</taxon>
        <taxon>Thamnocephalis</taxon>
    </lineage>
</organism>
<reference evidence="4" key="1">
    <citation type="journal article" date="2018" name="Nat. Microbiol.">
        <title>Leveraging single-cell genomics to expand the fungal tree of life.</title>
        <authorList>
            <person name="Ahrendt S.R."/>
            <person name="Quandt C.A."/>
            <person name="Ciobanu D."/>
            <person name="Clum A."/>
            <person name="Salamov A."/>
            <person name="Andreopoulos B."/>
            <person name="Cheng J.F."/>
            <person name="Woyke T."/>
            <person name="Pelin A."/>
            <person name="Henrissat B."/>
            <person name="Reynolds N.K."/>
            <person name="Benny G.L."/>
            <person name="Smith M.E."/>
            <person name="James T.Y."/>
            <person name="Grigoriev I.V."/>
        </authorList>
    </citation>
    <scope>NUCLEOTIDE SEQUENCE [LARGE SCALE GENOMIC DNA]</scope>
    <source>
        <strain evidence="4">RSA 1356</strain>
    </source>
</reference>
<feature type="chain" id="PRO_5020762596" evidence="1">
    <location>
        <begin position="17"/>
        <end position="377"/>
    </location>
</feature>
<keyword evidence="3" id="KW-0378">Hydrolase</keyword>
<dbReference type="GO" id="GO:0016787">
    <property type="term" value="F:hydrolase activity"/>
    <property type="evidence" value="ECO:0007669"/>
    <property type="project" value="UniProtKB-KW"/>
</dbReference>
<sequence length="377" mass="42420">MLVLALLPSLLPIVSHQPPVSSAALLNWGKLYANAQCGVTFVASTLMHYYVKLRFTFETTPENQEATYLGLIPQEYSVGLDDEPAVEDETPPEERQWDIFSEEEVYRYEMHASYAYCDEAEVRRVANMRIGPQNTPLLTYGMEVLRWEADGPHHFLVTKSAKDRRITLAFRGTSTIADFLANADGRHTRPLSSLGPAPPGSLIYAGMQRITSQPIVEAMDAVVLALAENPGYQLVITGHSLGGTMALLFVLYLVQNRPSLPFYALYTYGEPISMHVTMADWALERIGRERYVAVISRYDIAPRVRTSDGQFGHALNRIVLYMPDPSTRGIIRCESNDDPRCGADLPCEQLSFVDHNWYAGMYLGRRQCLYGRRDGKR</sequence>
<dbReference type="Proteomes" id="UP000271241">
    <property type="component" value="Unassembled WGS sequence"/>
</dbReference>
<dbReference type="OrthoDB" id="426718at2759"/>